<feature type="non-terminal residue" evidence="2">
    <location>
        <position position="1"/>
    </location>
</feature>
<feature type="non-terminal residue" evidence="2">
    <location>
        <position position="64"/>
    </location>
</feature>
<comment type="caution">
    <text evidence="2">The sequence shown here is derived from an EMBL/GenBank/DDBJ whole genome shotgun (WGS) entry which is preliminary data.</text>
</comment>
<dbReference type="AlphaFoldDB" id="A0AAV7QCK7"/>
<accession>A0AAV7QCK7</accession>
<protein>
    <submittedName>
        <fullName evidence="2">Uncharacterized protein</fullName>
    </submittedName>
</protein>
<feature type="region of interest" description="Disordered" evidence="1">
    <location>
        <begin position="35"/>
        <end position="64"/>
    </location>
</feature>
<dbReference type="EMBL" id="JANPWB010000010">
    <property type="protein sequence ID" value="KAJ1137910.1"/>
    <property type="molecule type" value="Genomic_DNA"/>
</dbReference>
<proteinExistence type="predicted"/>
<evidence type="ECO:0000313" key="2">
    <source>
        <dbReference type="EMBL" id="KAJ1137910.1"/>
    </source>
</evidence>
<feature type="compositionally biased region" description="Gly residues" evidence="1">
    <location>
        <begin position="40"/>
        <end position="50"/>
    </location>
</feature>
<feature type="compositionally biased region" description="Polar residues" evidence="1">
    <location>
        <begin position="55"/>
        <end position="64"/>
    </location>
</feature>
<organism evidence="2 3">
    <name type="scientific">Pleurodeles waltl</name>
    <name type="common">Iberian ribbed newt</name>
    <dbReference type="NCBI Taxonomy" id="8319"/>
    <lineage>
        <taxon>Eukaryota</taxon>
        <taxon>Metazoa</taxon>
        <taxon>Chordata</taxon>
        <taxon>Craniata</taxon>
        <taxon>Vertebrata</taxon>
        <taxon>Euteleostomi</taxon>
        <taxon>Amphibia</taxon>
        <taxon>Batrachia</taxon>
        <taxon>Caudata</taxon>
        <taxon>Salamandroidea</taxon>
        <taxon>Salamandridae</taxon>
        <taxon>Pleurodelinae</taxon>
        <taxon>Pleurodeles</taxon>
    </lineage>
</organism>
<reference evidence="2" key="1">
    <citation type="journal article" date="2022" name="bioRxiv">
        <title>Sequencing and chromosome-scale assembly of the giantPleurodeles waltlgenome.</title>
        <authorList>
            <person name="Brown T."/>
            <person name="Elewa A."/>
            <person name="Iarovenko S."/>
            <person name="Subramanian E."/>
            <person name="Araus A.J."/>
            <person name="Petzold A."/>
            <person name="Susuki M."/>
            <person name="Suzuki K.-i.T."/>
            <person name="Hayashi T."/>
            <person name="Toyoda A."/>
            <person name="Oliveira C."/>
            <person name="Osipova E."/>
            <person name="Leigh N.D."/>
            <person name="Simon A."/>
            <person name="Yun M.H."/>
        </authorList>
    </citation>
    <scope>NUCLEOTIDE SEQUENCE</scope>
    <source>
        <strain evidence="2">20211129_DDA</strain>
        <tissue evidence="2">Liver</tissue>
    </source>
</reference>
<dbReference type="Proteomes" id="UP001066276">
    <property type="component" value="Chromosome 6"/>
</dbReference>
<keyword evidence="3" id="KW-1185">Reference proteome</keyword>
<evidence type="ECO:0000313" key="3">
    <source>
        <dbReference type="Proteomes" id="UP001066276"/>
    </source>
</evidence>
<evidence type="ECO:0000256" key="1">
    <source>
        <dbReference type="SAM" id="MobiDB-lite"/>
    </source>
</evidence>
<gene>
    <name evidence="2" type="ORF">NDU88_004306</name>
</gene>
<sequence length="64" mass="6836">PCVMTPLLVEPERRFEAPLRRPVVVHCKEPLSELLSGAGRTRGPGDGAGSGVTRIPQSGESNNR</sequence>
<name>A0AAV7QCK7_PLEWA</name>